<evidence type="ECO:0000313" key="5">
    <source>
        <dbReference type="EMBL" id="KEO90805.1"/>
    </source>
</evidence>
<feature type="domain" description="N-acetyltransferase" evidence="4">
    <location>
        <begin position="8"/>
        <end position="174"/>
    </location>
</feature>
<evidence type="ECO:0000256" key="3">
    <source>
        <dbReference type="ARBA" id="ARBA00038502"/>
    </source>
</evidence>
<dbReference type="Gene3D" id="3.40.630.30">
    <property type="match status" value="1"/>
</dbReference>
<evidence type="ECO:0000256" key="2">
    <source>
        <dbReference type="ARBA" id="ARBA00023315"/>
    </source>
</evidence>
<dbReference type="InterPro" id="IPR016181">
    <property type="entry name" value="Acyl_CoA_acyltransferase"/>
</dbReference>
<dbReference type="SUPFAM" id="SSF55729">
    <property type="entry name" value="Acyl-CoA N-acyltransferases (Nat)"/>
    <property type="match status" value="1"/>
</dbReference>
<evidence type="ECO:0000259" key="4">
    <source>
        <dbReference type="PROSITE" id="PS51186"/>
    </source>
</evidence>
<name>A0A074MDH2_ERYLO</name>
<gene>
    <name evidence="5" type="ORF">EH31_07135</name>
</gene>
<comment type="similarity">
    <text evidence="3">Belongs to the acetyltransferase family. RimJ subfamily.</text>
</comment>
<dbReference type="InterPro" id="IPR000182">
    <property type="entry name" value="GNAT_dom"/>
</dbReference>
<proteinExistence type="inferred from homology"/>
<evidence type="ECO:0000256" key="1">
    <source>
        <dbReference type="ARBA" id="ARBA00022679"/>
    </source>
</evidence>
<dbReference type="GO" id="GO:0016747">
    <property type="term" value="F:acyltransferase activity, transferring groups other than amino-acyl groups"/>
    <property type="evidence" value="ECO:0007669"/>
    <property type="project" value="InterPro"/>
</dbReference>
<reference evidence="5 6" key="1">
    <citation type="submission" date="2014-04" db="EMBL/GenBank/DDBJ databases">
        <title>A comprehensive comparison of genomes of Erythrobacter spp. strains.</title>
        <authorList>
            <person name="Zheng Q."/>
        </authorList>
    </citation>
    <scope>NUCLEOTIDE SEQUENCE [LARGE SCALE GENOMIC DNA]</scope>
    <source>
        <strain evidence="5 6">DSM 6997</strain>
    </source>
</reference>
<dbReference type="STRING" id="1044.EH31_07135"/>
<dbReference type="PANTHER" id="PTHR43792">
    <property type="entry name" value="GNAT FAMILY, PUTATIVE (AFU_ORTHOLOGUE AFUA_3G00765)-RELATED-RELATED"/>
    <property type="match status" value="1"/>
</dbReference>
<dbReference type="PROSITE" id="PS51186">
    <property type="entry name" value="GNAT"/>
    <property type="match status" value="1"/>
</dbReference>
<dbReference type="RefSeq" id="WP_034959256.1">
    <property type="nucleotide sequence ID" value="NZ_JMIW01000002.1"/>
</dbReference>
<dbReference type="EMBL" id="JMIW01000002">
    <property type="protein sequence ID" value="KEO90805.1"/>
    <property type="molecule type" value="Genomic_DNA"/>
</dbReference>
<organism evidence="5 6">
    <name type="scientific">Erythrobacter longus</name>
    <dbReference type="NCBI Taxonomy" id="1044"/>
    <lineage>
        <taxon>Bacteria</taxon>
        <taxon>Pseudomonadati</taxon>
        <taxon>Pseudomonadota</taxon>
        <taxon>Alphaproteobacteria</taxon>
        <taxon>Sphingomonadales</taxon>
        <taxon>Erythrobacteraceae</taxon>
        <taxon>Erythrobacter/Porphyrobacter group</taxon>
        <taxon>Erythrobacter</taxon>
    </lineage>
</organism>
<keyword evidence="2" id="KW-0012">Acyltransferase</keyword>
<evidence type="ECO:0000313" key="6">
    <source>
        <dbReference type="Proteomes" id="UP000027647"/>
    </source>
</evidence>
<dbReference type="Proteomes" id="UP000027647">
    <property type="component" value="Unassembled WGS sequence"/>
</dbReference>
<dbReference type="AlphaFoldDB" id="A0A074MDH2"/>
<dbReference type="Pfam" id="PF13302">
    <property type="entry name" value="Acetyltransf_3"/>
    <property type="match status" value="1"/>
</dbReference>
<keyword evidence="1 5" id="KW-0808">Transferase</keyword>
<keyword evidence="6" id="KW-1185">Reference proteome</keyword>
<protein>
    <submittedName>
        <fullName evidence="5">GNAT family acetyltransferase</fullName>
    </submittedName>
</protein>
<dbReference type="OrthoDB" id="9804153at2"/>
<comment type="caution">
    <text evidence="5">The sequence shown here is derived from an EMBL/GenBank/DDBJ whole genome shotgun (WGS) entry which is preliminary data.</text>
</comment>
<sequence>MFHRSERLLLRPIWPEDWQAVYGGIADEGVVRNLARAPWPYSKQDARDFASRVPAPNEPRFLITTACNGHVVGCIGLDAHVSDSSGREYPGAVEIGYWIARQHWGKGFATEAGRAVLSIAEALGYPRVYGSHFLDNPASGTVLRKLGFEPTGRVIERHSCGRGEAAMTAEYALELATASGNSDSKAA</sequence>
<dbReference type="PANTHER" id="PTHR43792:SF8">
    <property type="entry name" value="[RIBOSOMAL PROTEIN US5]-ALANINE N-ACETYLTRANSFERASE"/>
    <property type="match status" value="1"/>
</dbReference>
<dbReference type="InterPro" id="IPR051531">
    <property type="entry name" value="N-acetyltransferase"/>
</dbReference>
<accession>A0A074MDH2</accession>
<dbReference type="eggNOG" id="COG1670">
    <property type="taxonomic scope" value="Bacteria"/>
</dbReference>